<dbReference type="AlphaFoldDB" id="A0A4Z2HIY6"/>
<dbReference type="Proteomes" id="UP000314294">
    <property type="component" value="Unassembled WGS sequence"/>
</dbReference>
<proteinExistence type="predicted"/>
<sequence>MQSAQQQRFKLQLCNYNAPEHRKQHTRISGTPESPDGCRLTALQLPATQKAAEVTRAEAEVGADVGTGSGRRSGGWVGEMGTPGVGRGAVTAFVGSRYEGPGSLLLLVIEGTAMSSLSKSGESGESGDGACDAERVPGLSVDGGSVGIRFPVAGG</sequence>
<evidence type="ECO:0000313" key="2">
    <source>
        <dbReference type="EMBL" id="TNN64903.1"/>
    </source>
</evidence>
<feature type="region of interest" description="Disordered" evidence="1">
    <location>
        <begin position="117"/>
        <end position="145"/>
    </location>
</feature>
<protein>
    <submittedName>
        <fullName evidence="2">Uncharacterized protein</fullName>
    </submittedName>
</protein>
<evidence type="ECO:0000313" key="3">
    <source>
        <dbReference type="Proteomes" id="UP000314294"/>
    </source>
</evidence>
<feature type="compositionally biased region" description="Gly residues" evidence="1">
    <location>
        <begin position="65"/>
        <end position="82"/>
    </location>
</feature>
<name>A0A4Z2HIY6_9TELE</name>
<comment type="caution">
    <text evidence="2">The sequence shown here is derived from an EMBL/GenBank/DDBJ whole genome shotgun (WGS) entry which is preliminary data.</text>
</comment>
<feature type="region of interest" description="Disordered" evidence="1">
    <location>
        <begin position="53"/>
        <end position="82"/>
    </location>
</feature>
<keyword evidence="3" id="KW-1185">Reference proteome</keyword>
<gene>
    <name evidence="2" type="ORF">EYF80_024901</name>
</gene>
<reference evidence="2 3" key="1">
    <citation type="submission" date="2019-03" db="EMBL/GenBank/DDBJ databases">
        <title>First draft genome of Liparis tanakae, snailfish: a comprehensive survey of snailfish specific genes.</title>
        <authorList>
            <person name="Kim W."/>
            <person name="Song I."/>
            <person name="Jeong J.-H."/>
            <person name="Kim D."/>
            <person name="Kim S."/>
            <person name="Ryu S."/>
            <person name="Song J.Y."/>
            <person name="Lee S.K."/>
        </authorList>
    </citation>
    <scope>NUCLEOTIDE SEQUENCE [LARGE SCALE GENOMIC DNA]</scope>
    <source>
        <tissue evidence="2">Muscle</tissue>
    </source>
</reference>
<evidence type="ECO:0000256" key="1">
    <source>
        <dbReference type="SAM" id="MobiDB-lite"/>
    </source>
</evidence>
<organism evidence="2 3">
    <name type="scientific">Liparis tanakae</name>
    <name type="common">Tanaka's snailfish</name>
    <dbReference type="NCBI Taxonomy" id="230148"/>
    <lineage>
        <taxon>Eukaryota</taxon>
        <taxon>Metazoa</taxon>
        <taxon>Chordata</taxon>
        <taxon>Craniata</taxon>
        <taxon>Vertebrata</taxon>
        <taxon>Euteleostomi</taxon>
        <taxon>Actinopterygii</taxon>
        <taxon>Neopterygii</taxon>
        <taxon>Teleostei</taxon>
        <taxon>Neoteleostei</taxon>
        <taxon>Acanthomorphata</taxon>
        <taxon>Eupercaria</taxon>
        <taxon>Perciformes</taxon>
        <taxon>Cottioidei</taxon>
        <taxon>Cottales</taxon>
        <taxon>Liparidae</taxon>
        <taxon>Liparis</taxon>
    </lineage>
</organism>
<accession>A0A4Z2HIY6</accession>
<dbReference type="EMBL" id="SRLO01000244">
    <property type="protein sequence ID" value="TNN64903.1"/>
    <property type="molecule type" value="Genomic_DNA"/>
</dbReference>